<evidence type="ECO:0000313" key="1">
    <source>
        <dbReference type="EMBL" id="SFL90867.1"/>
    </source>
</evidence>
<evidence type="ECO:0000313" key="2">
    <source>
        <dbReference type="Proteomes" id="UP000199520"/>
    </source>
</evidence>
<dbReference type="Proteomes" id="UP000199520">
    <property type="component" value="Unassembled WGS sequence"/>
</dbReference>
<keyword evidence="2" id="KW-1185">Reference proteome</keyword>
<sequence length="212" mass="25084">MTYEIRITFDKWDEFLNFMTDLHNREMRNLEEANRMGKNQFRFKNLEDINEDIEALIKQYPFAFKDTSKNEAETRKTHLISGKMIKRSTEFLKSDSAITAADIFSRIKGTFKSEEFFLALPMAIAALFRIRCGDKFQEGQTRPWQDQMDLALFLTTEHDFHSKGLKNALDLLDKYNFIDIDKDYTENKEKPRILYRANDALYNLLLSDEIAF</sequence>
<dbReference type="EMBL" id="FOTS01000025">
    <property type="protein sequence ID" value="SFL90867.1"/>
    <property type="molecule type" value="Genomic_DNA"/>
</dbReference>
<dbReference type="AlphaFoldDB" id="A0A1I4LJT6"/>
<accession>A0A1I4LJT6</accession>
<gene>
    <name evidence="1" type="ORF">SAMN04490355_102515</name>
</gene>
<name>A0A1I4LJT6_9FIRM</name>
<organism evidence="1 2">
    <name type="scientific">Pelosinus propionicus DSM 13327</name>
    <dbReference type="NCBI Taxonomy" id="1123291"/>
    <lineage>
        <taxon>Bacteria</taxon>
        <taxon>Bacillati</taxon>
        <taxon>Bacillota</taxon>
        <taxon>Negativicutes</taxon>
        <taxon>Selenomonadales</taxon>
        <taxon>Sporomusaceae</taxon>
        <taxon>Pelosinus</taxon>
    </lineage>
</organism>
<protein>
    <submittedName>
        <fullName evidence="1">Uncharacterized protein</fullName>
    </submittedName>
</protein>
<proteinExistence type="predicted"/>
<reference evidence="2" key="1">
    <citation type="submission" date="2016-10" db="EMBL/GenBank/DDBJ databases">
        <authorList>
            <person name="Varghese N."/>
            <person name="Submissions S."/>
        </authorList>
    </citation>
    <scope>NUCLEOTIDE SEQUENCE [LARGE SCALE GENOMIC DNA]</scope>
    <source>
        <strain evidence="2">DSM 13327</strain>
    </source>
</reference>